<dbReference type="PANTHER" id="PTHR30087">
    <property type="entry name" value="INNER MEMBRANE PROTEIN"/>
    <property type="match status" value="1"/>
</dbReference>
<accession>A0ABR7EJH9</accession>
<evidence type="ECO:0000313" key="1">
    <source>
        <dbReference type="EMBL" id="MBC5649294.1"/>
    </source>
</evidence>
<sequence>MIVVSACLAGKKCRYDGSAKPDDEVLRLVRDGKAVCACPEAMSGLRIPRPPAEIRGGDGFSVLRGEADVYNKEGKCVTQEFLNGARRFLACVQQNGAREVWLKAKSPSCGVEKIYDGTFKGMLRDGCGVTCALLIKHGIKVVEIH</sequence>
<dbReference type="Pfam" id="PF04463">
    <property type="entry name" value="2-thiour_desulf"/>
    <property type="match status" value="1"/>
</dbReference>
<proteinExistence type="predicted"/>
<comment type="caution">
    <text evidence="1">The sequence shown here is derived from an EMBL/GenBank/DDBJ whole genome shotgun (WGS) entry which is preliminary data.</text>
</comment>
<dbReference type="RefSeq" id="WP_186858733.1">
    <property type="nucleotide sequence ID" value="NZ_JACOON010000007.1"/>
</dbReference>
<dbReference type="InterPro" id="IPR007553">
    <property type="entry name" value="2-thiour_desulf"/>
</dbReference>
<dbReference type="Proteomes" id="UP000606889">
    <property type="component" value="Unassembled WGS sequence"/>
</dbReference>
<name>A0ABR7EJH9_9FIRM</name>
<protein>
    <submittedName>
        <fullName evidence="1">DUF523 domain-containing protein</fullName>
    </submittedName>
</protein>
<reference evidence="1 2" key="1">
    <citation type="submission" date="2020-08" db="EMBL/GenBank/DDBJ databases">
        <title>Genome public.</title>
        <authorList>
            <person name="Liu C."/>
            <person name="Sun Q."/>
        </authorList>
    </citation>
    <scope>NUCLEOTIDE SEQUENCE [LARGE SCALE GENOMIC DNA]</scope>
    <source>
        <strain evidence="1 2">NSJ-35</strain>
    </source>
</reference>
<organism evidence="1 2">
    <name type="scientific">Christensenella tenuis</name>
    <dbReference type="NCBI Taxonomy" id="2763033"/>
    <lineage>
        <taxon>Bacteria</taxon>
        <taxon>Bacillati</taxon>
        <taxon>Bacillota</taxon>
        <taxon>Clostridia</taxon>
        <taxon>Christensenellales</taxon>
        <taxon>Christensenellaceae</taxon>
        <taxon>Christensenella</taxon>
    </lineage>
</organism>
<keyword evidence="2" id="KW-1185">Reference proteome</keyword>
<evidence type="ECO:0000313" key="2">
    <source>
        <dbReference type="Proteomes" id="UP000606889"/>
    </source>
</evidence>
<dbReference type="PANTHER" id="PTHR30087:SF1">
    <property type="entry name" value="HYPOTHETICAL CYTOSOLIC PROTEIN"/>
    <property type="match status" value="1"/>
</dbReference>
<dbReference type="EMBL" id="JACOON010000007">
    <property type="protein sequence ID" value="MBC5649294.1"/>
    <property type="molecule type" value="Genomic_DNA"/>
</dbReference>
<gene>
    <name evidence="1" type="ORF">H8S18_13185</name>
</gene>